<accession>A0ABU7FA49</accession>
<evidence type="ECO:0000256" key="1">
    <source>
        <dbReference type="SAM" id="MobiDB-lite"/>
    </source>
</evidence>
<organism evidence="2 3">
    <name type="scientific">Characodon lateralis</name>
    <dbReference type="NCBI Taxonomy" id="208331"/>
    <lineage>
        <taxon>Eukaryota</taxon>
        <taxon>Metazoa</taxon>
        <taxon>Chordata</taxon>
        <taxon>Craniata</taxon>
        <taxon>Vertebrata</taxon>
        <taxon>Euteleostomi</taxon>
        <taxon>Actinopterygii</taxon>
        <taxon>Neopterygii</taxon>
        <taxon>Teleostei</taxon>
        <taxon>Neoteleostei</taxon>
        <taxon>Acanthomorphata</taxon>
        <taxon>Ovalentaria</taxon>
        <taxon>Atherinomorphae</taxon>
        <taxon>Cyprinodontiformes</taxon>
        <taxon>Goodeidae</taxon>
        <taxon>Characodon</taxon>
    </lineage>
</organism>
<keyword evidence="3" id="KW-1185">Reference proteome</keyword>
<protein>
    <submittedName>
        <fullName evidence="2">Uncharacterized protein</fullName>
    </submittedName>
</protein>
<gene>
    <name evidence="2" type="ORF">CHARACLAT_033303</name>
</gene>
<dbReference type="EMBL" id="JAHUTJ010080637">
    <property type="protein sequence ID" value="MED6295588.1"/>
    <property type="molecule type" value="Genomic_DNA"/>
</dbReference>
<feature type="region of interest" description="Disordered" evidence="1">
    <location>
        <begin position="1"/>
        <end position="31"/>
    </location>
</feature>
<evidence type="ECO:0000313" key="2">
    <source>
        <dbReference type="EMBL" id="MED6295588.1"/>
    </source>
</evidence>
<evidence type="ECO:0000313" key="3">
    <source>
        <dbReference type="Proteomes" id="UP001352852"/>
    </source>
</evidence>
<reference evidence="2 3" key="1">
    <citation type="submission" date="2021-06" db="EMBL/GenBank/DDBJ databases">
        <authorList>
            <person name="Palmer J.M."/>
        </authorList>
    </citation>
    <scope>NUCLEOTIDE SEQUENCE [LARGE SCALE GENOMIC DNA]</scope>
    <source>
        <strain evidence="2 3">CL_MEX2019</strain>
        <tissue evidence="2">Muscle</tissue>
    </source>
</reference>
<sequence length="73" mass="8290">MDTKPRFAAPLEQRYRREREDAHPRLGSGSQDAIVESARHLLNLLTERPRGGGRGDLPTRTPVVGYLKMNHLK</sequence>
<feature type="compositionally biased region" description="Basic and acidic residues" evidence="1">
    <location>
        <begin position="13"/>
        <end position="24"/>
    </location>
</feature>
<comment type="caution">
    <text evidence="2">The sequence shown here is derived from an EMBL/GenBank/DDBJ whole genome shotgun (WGS) entry which is preliminary data.</text>
</comment>
<proteinExistence type="predicted"/>
<name>A0ABU7FA49_9TELE</name>
<dbReference type="Proteomes" id="UP001352852">
    <property type="component" value="Unassembled WGS sequence"/>
</dbReference>